<reference evidence="2" key="2">
    <citation type="submission" date="2020-11" db="EMBL/GenBank/DDBJ databases">
        <authorList>
            <person name="Cecchin M."/>
            <person name="Marcolungo L."/>
            <person name="Rossato M."/>
            <person name="Girolomoni L."/>
            <person name="Cosentino E."/>
            <person name="Cuine S."/>
            <person name="Li-Beisson Y."/>
            <person name="Delledonne M."/>
            <person name="Ballottari M."/>
        </authorList>
    </citation>
    <scope>NUCLEOTIDE SEQUENCE</scope>
    <source>
        <strain evidence="2">211/11P</strain>
        <tissue evidence="2">Whole cell</tissue>
    </source>
</reference>
<dbReference type="AlphaFoldDB" id="A0A9D4YZ97"/>
<gene>
    <name evidence="2" type="ORF">D9Q98_003756</name>
</gene>
<evidence type="ECO:0000259" key="1">
    <source>
        <dbReference type="PROSITE" id="PS51352"/>
    </source>
</evidence>
<dbReference type="Pfam" id="PF00578">
    <property type="entry name" value="AhpC-TSA"/>
    <property type="match status" value="1"/>
</dbReference>
<evidence type="ECO:0000313" key="2">
    <source>
        <dbReference type="EMBL" id="KAI3433954.1"/>
    </source>
</evidence>
<name>A0A9D4YZ97_CHLVU</name>
<dbReference type="SUPFAM" id="SSF52833">
    <property type="entry name" value="Thioredoxin-like"/>
    <property type="match status" value="1"/>
</dbReference>
<proteinExistence type="predicted"/>
<sequence>MSKVSQGCTGMFSKAAPSADVTKLKPGIALPHVTLPTTEGGRVEVGAPTGRWQLVVVYRGKHDPVCVTYLAALQHLMREFEDLSCDVVAVSADTRGKACSFVDDLRGAVLAVSPDTRAGRIGFKVAYGINEEQMRRWGLYVSKPLGPEESITVFSEPALFLVNPAGLLHVLSYSNASFARPDLKQIAQGIKMIQDRKQPIRGTFY</sequence>
<dbReference type="InterPro" id="IPR036249">
    <property type="entry name" value="Thioredoxin-like_sf"/>
</dbReference>
<dbReference type="InterPro" id="IPR013766">
    <property type="entry name" value="Thioredoxin_domain"/>
</dbReference>
<comment type="caution">
    <text evidence="2">The sequence shown here is derived from an EMBL/GenBank/DDBJ whole genome shotgun (WGS) entry which is preliminary data.</text>
</comment>
<dbReference type="GO" id="GO:0016491">
    <property type="term" value="F:oxidoreductase activity"/>
    <property type="evidence" value="ECO:0007669"/>
    <property type="project" value="InterPro"/>
</dbReference>
<keyword evidence="3" id="KW-1185">Reference proteome</keyword>
<dbReference type="Proteomes" id="UP001055712">
    <property type="component" value="Unassembled WGS sequence"/>
</dbReference>
<dbReference type="GO" id="GO:0016209">
    <property type="term" value="F:antioxidant activity"/>
    <property type="evidence" value="ECO:0007669"/>
    <property type="project" value="InterPro"/>
</dbReference>
<dbReference type="OrthoDB" id="505523at2759"/>
<feature type="domain" description="Thioredoxin" evidence="1">
    <location>
        <begin position="24"/>
        <end position="195"/>
    </location>
</feature>
<accession>A0A9D4YZ97</accession>
<organism evidence="2 3">
    <name type="scientific">Chlorella vulgaris</name>
    <name type="common">Green alga</name>
    <dbReference type="NCBI Taxonomy" id="3077"/>
    <lineage>
        <taxon>Eukaryota</taxon>
        <taxon>Viridiplantae</taxon>
        <taxon>Chlorophyta</taxon>
        <taxon>core chlorophytes</taxon>
        <taxon>Trebouxiophyceae</taxon>
        <taxon>Chlorellales</taxon>
        <taxon>Chlorellaceae</taxon>
        <taxon>Chlorella clade</taxon>
        <taxon>Chlorella</taxon>
    </lineage>
</organism>
<evidence type="ECO:0000313" key="3">
    <source>
        <dbReference type="Proteomes" id="UP001055712"/>
    </source>
</evidence>
<dbReference type="InterPro" id="IPR000866">
    <property type="entry name" value="AhpC/TSA"/>
</dbReference>
<dbReference type="PROSITE" id="PS51352">
    <property type="entry name" value="THIOREDOXIN_2"/>
    <property type="match status" value="1"/>
</dbReference>
<reference evidence="2" key="1">
    <citation type="journal article" date="2019" name="Plant J.">
        <title>Chlorella vulgaris genome assembly and annotation reveals the molecular basis for metabolic acclimation to high light conditions.</title>
        <authorList>
            <person name="Cecchin M."/>
            <person name="Marcolungo L."/>
            <person name="Rossato M."/>
            <person name="Girolomoni L."/>
            <person name="Cosentino E."/>
            <person name="Cuine S."/>
            <person name="Li-Beisson Y."/>
            <person name="Delledonne M."/>
            <person name="Ballottari M."/>
        </authorList>
    </citation>
    <scope>NUCLEOTIDE SEQUENCE</scope>
    <source>
        <strain evidence="2">211/11P</strain>
    </source>
</reference>
<protein>
    <recommendedName>
        <fullName evidence="1">Thioredoxin domain-containing protein</fullName>
    </recommendedName>
</protein>
<dbReference type="EMBL" id="SIDB01000004">
    <property type="protein sequence ID" value="KAI3433954.1"/>
    <property type="molecule type" value="Genomic_DNA"/>
</dbReference>
<dbReference type="Gene3D" id="3.40.30.10">
    <property type="entry name" value="Glutaredoxin"/>
    <property type="match status" value="1"/>
</dbReference>